<accession>A0ABP0FT15</accession>
<comment type="caution">
    <text evidence="1">The sequence shown here is derived from an EMBL/GenBank/DDBJ whole genome shotgun (WGS) entry which is preliminary data.</text>
</comment>
<evidence type="ECO:0000313" key="2">
    <source>
        <dbReference type="Proteomes" id="UP001642483"/>
    </source>
</evidence>
<dbReference type="Proteomes" id="UP001642483">
    <property type="component" value="Unassembled WGS sequence"/>
</dbReference>
<evidence type="ECO:0000313" key="1">
    <source>
        <dbReference type="EMBL" id="CAK8681093.1"/>
    </source>
</evidence>
<keyword evidence="2" id="KW-1185">Reference proteome</keyword>
<name>A0ABP0FT15_CLALP</name>
<gene>
    <name evidence="1" type="ORF">CVLEPA_LOCUS11330</name>
</gene>
<protein>
    <submittedName>
        <fullName evidence="1">Uncharacterized protein</fullName>
    </submittedName>
</protein>
<reference evidence="1 2" key="1">
    <citation type="submission" date="2024-02" db="EMBL/GenBank/DDBJ databases">
        <authorList>
            <person name="Daric V."/>
            <person name="Darras S."/>
        </authorList>
    </citation>
    <scope>NUCLEOTIDE SEQUENCE [LARGE SCALE GENOMIC DNA]</scope>
</reference>
<dbReference type="EMBL" id="CAWYQH010000079">
    <property type="protein sequence ID" value="CAK8681093.1"/>
    <property type="molecule type" value="Genomic_DNA"/>
</dbReference>
<organism evidence="1 2">
    <name type="scientific">Clavelina lepadiformis</name>
    <name type="common">Light-bulb sea squirt</name>
    <name type="synonym">Ascidia lepadiformis</name>
    <dbReference type="NCBI Taxonomy" id="159417"/>
    <lineage>
        <taxon>Eukaryota</taxon>
        <taxon>Metazoa</taxon>
        <taxon>Chordata</taxon>
        <taxon>Tunicata</taxon>
        <taxon>Ascidiacea</taxon>
        <taxon>Aplousobranchia</taxon>
        <taxon>Clavelinidae</taxon>
        <taxon>Clavelina</taxon>
    </lineage>
</organism>
<proteinExistence type="predicted"/>
<sequence length="87" mass="10114">MAADKKVLMAMFMKMQEDVLKFIPENERPDITDLVEFGGQQFLNPKVTECKGYRSPPPFSAETVEWQFVERTFWSLLIRKQVIAKAS</sequence>